<evidence type="ECO:0000313" key="3">
    <source>
        <dbReference type="Proteomes" id="UP000500953"/>
    </source>
</evidence>
<reference evidence="2 3" key="1">
    <citation type="journal article" date="2019" name="ACS Chem. Biol.">
        <title>Identification and Mobilization of a Cryptic Antibiotic Biosynthesis Gene Locus from a Human-Pathogenic Nocardia Isolate.</title>
        <authorList>
            <person name="Herisse M."/>
            <person name="Ishida K."/>
            <person name="Porter J.L."/>
            <person name="Howden B."/>
            <person name="Hertweck C."/>
            <person name="Stinear T.P."/>
            <person name="Pidot S.J."/>
        </authorList>
    </citation>
    <scope>NUCLEOTIDE SEQUENCE [LARGE SCALE GENOMIC DNA]</scope>
    <source>
        <strain evidence="2 3">AUSMDU00012715</strain>
    </source>
</reference>
<dbReference type="AlphaFoldDB" id="A0A6G9ZDR2"/>
<dbReference type="GO" id="GO:0004452">
    <property type="term" value="F:isopentenyl-diphosphate delta-isomerase activity"/>
    <property type="evidence" value="ECO:0007669"/>
    <property type="project" value="InterPro"/>
</dbReference>
<accession>A0A6G9ZDR2</accession>
<dbReference type="InterPro" id="IPR013785">
    <property type="entry name" value="Aldolase_TIM"/>
</dbReference>
<evidence type="ECO:0008006" key="4">
    <source>
        <dbReference type="Google" id="ProtNLM"/>
    </source>
</evidence>
<feature type="compositionally biased region" description="Basic and acidic residues" evidence="1">
    <location>
        <begin position="1"/>
        <end position="23"/>
    </location>
</feature>
<proteinExistence type="predicted"/>
<dbReference type="RefSeq" id="WP_167490906.1">
    <property type="nucleotide sequence ID" value="NZ_CP046173.1"/>
</dbReference>
<dbReference type="InterPro" id="IPR011179">
    <property type="entry name" value="IPdP_isomerase"/>
</dbReference>
<dbReference type="PANTHER" id="PTHR43665:SF1">
    <property type="entry name" value="ISOPENTENYL-DIPHOSPHATE DELTA-ISOMERASE"/>
    <property type="match status" value="1"/>
</dbReference>
<dbReference type="Gene3D" id="3.20.20.70">
    <property type="entry name" value="Aldolase class I"/>
    <property type="match status" value="1"/>
</dbReference>
<organism evidence="2 3">
    <name type="scientific">Nocardia terpenica</name>
    <dbReference type="NCBI Taxonomy" id="455432"/>
    <lineage>
        <taxon>Bacteria</taxon>
        <taxon>Bacillati</taxon>
        <taxon>Actinomycetota</taxon>
        <taxon>Actinomycetes</taxon>
        <taxon>Mycobacteriales</taxon>
        <taxon>Nocardiaceae</taxon>
        <taxon>Nocardia</taxon>
    </lineage>
</organism>
<dbReference type="Proteomes" id="UP000500953">
    <property type="component" value="Chromosome"/>
</dbReference>
<evidence type="ECO:0000256" key="1">
    <source>
        <dbReference type="SAM" id="MobiDB-lite"/>
    </source>
</evidence>
<gene>
    <name evidence="2" type="ORF">F6W96_40275</name>
</gene>
<dbReference type="GO" id="GO:0008299">
    <property type="term" value="P:isoprenoid biosynthetic process"/>
    <property type="evidence" value="ECO:0007669"/>
    <property type="project" value="InterPro"/>
</dbReference>
<dbReference type="GO" id="GO:0010181">
    <property type="term" value="F:FMN binding"/>
    <property type="evidence" value="ECO:0007669"/>
    <property type="project" value="InterPro"/>
</dbReference>
<dbReference type="SUPFAM" id="SSF51395">
    <property type="entry name" value="FMN-linked oxidoreductases"/>
    <property type="match status" value="1"/>
</dbReference>
<evidence type="ECO:0000313" key="2">
    <source>
        <dbReference type="EMBL" id="QIS23584.1"/>
    </source>
</evidence>
<feature type="region of interest" description="Disordered" evidence="1">
    <location>
        <begin position="266"/>
        <end position="321"/>
    </location>
</feature>
<feature type="compositionally biased region" description="Basic and acidic residues" evidence="1">
    <location>
        <begin position="289"/>
        <end position="300"/>
    </location>
</feature>
<dbReference type="PANTHER" id="PTHR43665">
    <property type="entry name" value="ISOPENTENYL-DIPHOSPHATE DELTA-ISOMERASE"/>
    <property type="match status" value="1"/>
</dbReference>
<name>A0A6G9ZDR2_9NOCA</name>
<sequence length="321" mass="34870">MIDNRTDDVRFAMDQQRNGRSDNDSASMTFLHHAVAGIDCEQFSVAAQIASKQCGTPRLVNRITGGGERTGGINRGLAVAARATGLPLTPGFMSAYLAGKSDTDSDRVLRSENPDRFVMTNILAKTTVDRINCALDLSAIDALQVHRNIVREIVIPEGDRCFSSRHRNIDKIVSIIGVPAIVTKAGSGLSRKTVLRWRDSGGAVAGVGSRGGTDFARIKNNRRSSADFSCIGGWGQIHGRLSAGNRRSHWDRHCRLRRYPQSARRCLRPGADSDRNQVCGPFPGNTGDPRYHGTGHDDPRLAQATEAGHYGSGRLDRANLI</sequence>
<feature type="region of interest" description="Disordered" evidence="1">
    <location>
        <begin position="1"/>
        <end position="25"/>
    </location>
</feature>
<protein>
    <recommendedName>
        <fullName evidence="4">FMN-dependent dehydrogenase domain-containing protein</fullName>
    </recommendedName>
</protein>
<dbReference type="EMBL" id="CP046173">
    <property type="protein sequence ID" value="QIS23584.1"/>
    <property type="molecule type" value="Genomic_DNA"/>
</dbReference>